<keyword evidence="7" id="KW-1185">Reference proteome</keyword>
<dbReference type="SUPFAM" id="SSF46785">
    <property type="entry name" value="Winged helix' DNA-binding domain"/>
    <property type="match status" value="1"/>
</dbReference>
<dbReference type="EMBL" id="FUYA01000002">
    <property type="protein sequence ID" value="SKA68097.1"/>
    <property type="molecule type" value="Genomic_DNA"/>
</dbReference>
<dbReference type="InterPro" id="IPR014710">
    <property type="entry name" value="RmlC-like_jellyroll"/>
</dbReference>
<reference evidence="6 7" key="1">
    <citation type="submission" date="2017-02" db="EMBL/GenBank/DDBJ databases">
        <authorList>
            <person name="Peterson S.W."/>
        </authorList>
    </citation>
    <scope>NUCLEOTIDE SEQUENCE [LARGE SCALE GENOMIC DNA]</scope>
    <source>
        <strain evidence="6 7">DSM 18034</strain>
    </source>
</reference>
<dbReference type="PANTHER" id="PTHR24567:SF26">
    <property type="entry name" value="REGULATORY PROTEIN YEIL"/>
    <property type="match status" value="1"/>
</dbReference>
<dbReference type="Pfam" id="PF00027">
    <property type="entry name" value="cNMP_binding"/>
    <property type="match status" value="1"/>
</dbReference>
<evidence type="ECO:0000256" key="3">
    <source>
        <dbReference type="ARBA" id="ARBA00023163"/>
    </source>
</evidence>
<keyword evidence="3" id="KW-0804">Transcription</keyword>
<evidence type="ECO:0000256" key="1">
    <source>
        <dbReference type="ARBA" id="ARBA00023015"/>
    </source>
</evidence>
<dbReference type="InterPro" id="IPR000595">
    <property type="entry name" value="cNMP-bd_dom"/>
</dbReference>
<dbReference type="STRING" id="1121442.SAMN02745702_00947"/>
<protein>
    <submittedName>
        <fullName evidence="6">cAMP-binding domain of CRP or a regulatory subunit of cAMP-dependent protein kinases</fullName>
    </submittedName>
</protein>
<dbReference type="Pfam" id="PF13545">
    <property type="entry name" value="HTH_Crp_2"/>
    <property type="match status" value="1"/>
</dbReference>
<dbReference type="InterPro" id="IPR018490">
    <property type="entry name" value="cNMP-bd_dom_sf"/>
</dbReference>
<keyword evidence="1" id="KW-0805">Transcription regulation</keyword>
<keyword evidence="2" id="KW-0238">DNA-binding</keyword>
<proteinExistence type="predicted"/>
<keyword evidence="6" id="KW-0418">Kinase</keyword>
<feature type="domain" description="Cyclic nucleotide-binding" evidence="4">
    <location>
        <begin position="3"/>
        <end position="70"/>
    </location>
</feature>
<dbReference type="SMART" id="SM00419">
    <property type="entry name" value="HTH_CRP"/>
    <property type="match status" value="1"/>
</dbReference>
<dbReference type="PROSITE" id="PS51063">
    <property type="entry name" value="HTH_CRP_2"/>
    <property type="match status" value="1"/>
</dbReference>
<dbReference type="Proteomes" id="UP000189733">
    <property type="component" value="Unassembled WGS sequence"/>
</dbReference>
<sequence length="223" mass="25012">MNMLEVLQNSENNPFMGMFRERKYLKNNMIYTPAESGDQMIVVKRGKVRVFLADEDKEFNLAILQEGDAYTTHTRASLQALTDTTLLVTEMDAFGEHAADSPFFSMATLTVLGEHLRNTLNIINRLAFKDIKMRLCDFLQQEAHQKGESSRAGVVVSTGLSVKQIADFVGSTRQTVSTLLNEMQKEGILTRLSRGKYVIHDLDELMIGANSSSKGNSPRRKAM</sequence>
<name>A0A1T4VT17_9BACT</name>
<accession>A0A1T4VT17</accession>
<dbReference type="GO" id="GO:0016301">
    <property type="term" value="F:kinase activity"/>
    <property type="evidence" value="ECO:0007669"/>
    <property type="project" value="UniProtKB-KW"/>
</dbReference>
<dbReference type="CDD" id="cd00038">
    <property type="entry name" value="CAP_ED"/>
    <property type="match status" value="1"/>
</dbReference>
<dbReference type="GO" id="GO:0005829">
    <property type="term" value="C:cytosol"/>
    <property type="evidence" value="ECO:0007669"/>
    <property type="project" value="TreeGrafter"/>
</dbReference>
<evidence type="ECO:0000259" key="5">
    <source>
        <dbReference type="PROSITE" id="PS51063"/>
    </source>
</evidence>
<organism evidence="6 7">
    <name type="scientific">Desulfobaculum bizertense DSM 18034</name>
    <dbReference type="NCBI Taxonomy" id="1121442"/>
    <lineage>
        <taxon>Bacteria</taxon>
        <taxon>Pseudomonadati</taxon>
        <taxon>Thermodesulfobacteriota</taxon>
        <taxon>Desulfovibrionia</taxon>
        <taxon>Desulfovibrionales</taxon>
        <taxon>Desulfovibrionaceae</taxon>
        <taxon>Desulfobaculum</taxon>
    </lineage>
</organism>
<dbReference type="AlphaFoldDB" id="A0A1T4VT17"/>
<dbReference type="PANTHER" id="PTHR24567">
    <property type="entry name" value="CRP FAMILY TRANSCRIPTIONAL REGULATORY PROTEIN"/>
    <property type="match status" value="1"/>
</dbReference>
<dbReference type="Gene3D" id="1.10.10.10">
    <property type="entry name" value="Winged helix-like DNA-binding domain superfamily/Winged helix DNA-binding domain"/>
    <property type="match status" value="1"/>
</dbReference>
<evidence type="ECO:0000313" key="6">
    <source>
        <dbReference type="EMBL" id="SKA68097.1"/>
    </source>
</evidence>
<dbReference type="GO" id="GO:0003700">
    <property type="term" value="F:DNA-binding transcription factor activity"/>
    <property type="evidence" value="ECO:0007669"/>
    <property type="project" value="TreeGrafter"/>
</dbReference>
<dbReference type="InterPro" id="IPR012318">
    <property type="entry name" value="HTH_CRP"/>
</dbReference>
<dbReference type="InterPro" id="IPR036390">
    <property type="entry name" value="WH_DNA-bd_sf"/>
</dbReference>
<keyword evidence="6" id="KW-0808">Transferase</keyword>
<dbReference type="PROSITE" id="PS50042">
    <property type="entry name" value="CNMP_BINDING_3"/>
    <property type="match status" value="1"/>
</dbReference>
<evidence type="ECO:0000259" key="4">
    <source>
        <dbReference type="PROSITE" id="PS50042"/>
    </source>
</evidence>
<evidence type="ECO:0000256" key="2">
    <source>
        <dbReference type="ARBA" id="ARBA00023125"/>
    </source>
</evidence>
<dbReference type="Gene3D" id="2.60.120.10">
    <property type="entry name" value="Jelly Rolls"/>
    <property type="match status" value="1"/>
</dbReference>
<dbReference type="CDD" id="cd00092">
    <property type="entry name" value="HTH_CRP"/>
    <property type="match status" value="1"/>
</dbReference>
<gene>
    <name evidence="6" type="ORF">SAMN02745702_00947</name>
</gene>
<evidence type="ECO:0000313" key="7">
    <source>
        <dbReference type="Proteomes" id="UP000189733"/>
    </source>
</evidence>
<feature type="domain" description="HTH crp-type" evidence="5">
    <location>
        <begin position="129"/>
        <end position="203"/>
    </location>
</feature>
<dbReference type="GO" id="GO:0003677">
    <property type="term" value="F:DNA binding"/>
    <property type="evidence" value="ECO:0007669"/>
    <property type="project" value="UniProtKB-KW"/>
</dbReference>
<dbReference type="SUPFAM" id="SSF51206">
    <property type="entry name" value="cAMP-binding domain-like"/>
    <property type="match status" value="1"/>
</dbReference>
<dbReference type="InterPro" id="IPR050397">
    <property type="entry name" value="Env_Response_Regulators"/>
</dbReference>
<dbReference type="InterPro" id="IPR036388">
    <property type="entry name" value="WH-like_DNA-bd_sf"/>
</dbReference>